<feature type="transmembrane region" description="Helical" evidence="12">
    <location>
        <begin position="203"/>
        <end position="221"/>
    </location>
</feature>
<evidence type="ECO:0000256" key="12">
    <source>
        <dbReference type="SAM" id="Phobius"/>
    </source>
</evidence>
<reference evidence="14 17" key="1">
    <citation type="submission" date="2021-07" db="EMBL/GenBank/DDBJ databases">
        <authorList>
            <person name="Imarazene B."/>
            <person name="Zahm M."/>
            <person name="Klopp C."/>
            <person name="Cabau C."/>
            <person name="Beille S."/>
            <person name="Jouanno E."/>
            <person name="Castinel A."/>
            <person name="Lluch J."/>
            <person name="Gil L."/>
            <person name="Kuchtly C."/>
            <person name="Lopez Roques C."/>
            <person name="Donnadieu C."/>
            <person name="Parrinello H."/>
            <person name="Journot L."/>
            <person name="Du K."/>
            <person name="Schartl M."/>
            <person name="Retaux S."/>
            <person name="Guiguen Y."/>
        </authorList>
    </citation>
    <scope>NUCLEOTIDE SEQUENCE [LARGE SCALE GENOMIC DNA]</scope>
    <source>
        <strain evidence="14">Pach_M1</strain>
        <tissue evidence="14">Testis</tissue>
    </source>
</reference>
<dbReference type="KEGG" id="amex:103025791"/>
<dbReference type="GO" id="GO:0060326">
    <property type="term" value="P:cell chemotaxis"/>
    <property type="evidence" value="ECO:0007669"/>
    <property type="project" value="TreeGrafter"/>
</dbReference>
<dbReference type="InterPro" id="IPR050119">
    <property type="entry name" value="CCR1-9-like"/>
</dbReference>
<dbReference type="PROSITE" id="PS50262">
    <property type="entry name" value="G_PROTEIN_RECEP_F1_2"/>
    <property type="match status" value="1"/>
</dbReference>
<dbReference type="PANTHER" id="PTHR10489:SF671">
    <property type="entry name" value="C-X-C CHEMOKINE RECEPTOR TYPE 3"/>
    <property type="match status" value="1"/>
</dbReference>
<dbReference type="GO" id="GO:0007204">
    <property type="term" value="P:positive regulation of cytosolic calcium ion concentration"/>
    <property type="evidence" value="ECO:0007669"/>
    <property type="project" value="TreeGrafter"/>
</dbReference>
<evidence type="ECO:0000256" key="10">
    <source>
        <dbReference type="ARBA" id="ARBA00023224"/>
    </source>
</evidence>
<evidence type="ECO:0000256" key="7">
    <source>
        <dbReference type="ARBA" id="ARBA00023157"/>
    </source>
</evidence>
<keyword evidence="3 12" id="KW-0812">Transmembrane</keyword>
<feature type="transmembrane region" description="Helical" evidence="12">
    <location>
        <begin position="283"/>
        <end position="307"/>
    </location>
</feature>
<evidence type="ECO:0000256" key="6">
    <source>
        <dbReference type="ARBA" id="ARBA00023136"/>
    </source>
</evidence>
<organism evidence="15 16">
    <name type="scientific">Astyanax mexicanus</name>
    <name type="common">Blind cave fish</name>
    <name type="synonym">Astyanax fasciatus mexicanus</name>
    <dbReference type="NCBI Taxonomy" id="7994"/>
    <lineage>
        <taxon>Eukaryota</taxon>
        <taxon>Metazoa</taxon>
        <taxon>Chordata</taxon>
        <taxon>Craniata</taxon>
        <taxon>Vertebrata</taxon>
        <taxon>Euteleostomi</taxon>
        <taxon>Actinopterygii</taxon>
        <taxon>Neopterygii</taxon>
        <taxon>Teleostei</taxon>
        <taxon>Ostariophysi</taxon>
        <taxon>Characiformes</taxon>
        <taxon>Characoidei</taxon>
        <taxon>Acestrorhamphidae</taxon>
        <taxon>Acestrorhamphinae</taxon>
        <taxon>Astyanax</taxon>
    </lineage>
</organism>
<dbReference type="Ensembl" id="ENSAMXT00005004863.1">
    <property type="protein sequence ID" value="ENSAMXP00005004284.1"/>
    <property type="gene ID" value="ENSAMXG00005002622.1"/>
</dbReference>
<evidence type="ECO:0000313" key="16">
    <source>
        <dbReference type="Proteomes" id="UP000694621"/>
    </source>
</evidence>
<gene>
    <name evidence="14" type="primary">CXCR3</name>
    <name evidence="14" type="ORF">AMEX_G8234</name>
</gene>
<keyword evidence="8 14" id="KW-0675">Receptor</keyword>
<dbReference type="PRINTS" id="PR01532">
    <property type="entry name" value="CXCCHMKINER3"/>
</dbReference>
<comment type="subcellular location">
    <subcellularLocation>
        <location evidence="1">Membrane</location>
    </subcellularLocation>
</comment>
<name>A0A8B9H335_ASTMX</name>
<feature type="domain" description="G-protein coupled receptors family 1 profile" evidence="13">
    <location>
        <begin position="54"/>
        <end position="306"/>
    </location>
</feature>
<dbReference type="InterPro" id="IPR000276">
    <property type="entry name" value="GPCR_Rhodpsn"/>
</dbReference>
<evidence type="ECO:0000256" key="5">
    <source>
        <dbReference type="ARBA" id="ARBA00023040"/>
    </source>
</evidence>
<dbReference type="Pfam" id="PF00001">
    <property type="entry name" value="7tm_1"/>
    <property type="match status" value="1"/>
</dbReference>
<keyword evidence="9" id="KW-0325">Glycoprotein</keyword>
<dbReference type="GO" id="GO:0006954">
    <property type="term" value="P:inflammatory response"/>
    <property type="evidence" value="ECO:0007669"/>
    <property type="project" value="InterPro"/>
</dbReference>
<evidence type="ECO:0000256" key="11">
    <source>
        <dbReference type="SAM" id="MobiDB-lite"/>
    </source>
</evidence>
<evidence type="ECO:0000313" key="14">
    <source>
        <dbReference type="EMBL" id="KAG9275987.1"/>
    </source>
</evidence>
<accession>A0A8B9H335</accession>
<evidence type="ECO:0000256" key="2">
    <source>
        <dbReference type="ARBA" id="ARBA00022641"/>
    </source>
</evidence>
<evidence type="ECO:0000256" key="1">
    <source>
        <dbReference type="ARBA" id="ARBA00004370"/>
    </source>
</evidence>
<evidence type="ECO:0000313" key="15">
    <source>
        <dbReference type="Ensembl" id="ENSAMXP00005004284.1"/>
    </source>
</evidence>
<evidence type="ECO:0000259" key="13">
    <source>
        <dbReference type="PROSITE" id="PS50262"/>
    </source>
</evidence>
<sequence length="387" mass="43585">MDVDLGGLFEQNTTFDYSDYQYKEDCIQVITAGKFVAVFLPILCFLLVVLGLLGNGLVLVVLWQKKRSWSVTDTFVVHLSVADILLLLTMPLWMVGALNKWTFGTPLCKLTSGIFPLSFYCGIFLLVCISLDYYLSIVHGVQMYSREKPLVIQLSCMAAWFLSLLLTVPDFLYLQASSDSRKGGKTQCLHSYPSDRSRLGCRLIFHVLGFMIPAAMLLYFYSRILLRLQAGCQSIQKRAMRVILALVVAFFVCWTPYNITLLVDTFQTVPTVSSELPVTCAQSWWTALDITTVLAFLHCCLNPFIYFSLSGQFRRWVLTALKCGGCSLDSREASLWDLEQAEENTSAAPEEKGPLQQMSDIGQSTEIQKTEEKLNQITNQTINHDSV</sequence>
<evidence type="ECO:0000256" key="3">
    <source>
        <dbReference type="ARBA" id="ARBA00022692"/>
    </source>
</evidence>
<feature type="transmembrane region" description="Helical" evidence="12">
    <location>
        <begin position="38"/>
        <end position="63"/>
    </location>
</feature>
<evidence type="ECO:0000313" key="17">
    <source>
        <dbReference type="Proteomes" id="UP000752171"/>
    </source>
</evidence>
<reference evidence="15" key="2">
    <citation type="submission" date="2025-05" db="UniProtKB">
        <authorList>
            <consortium name="Ensembl"/>
        </authorList>
    </citation>
    <scope>IDENTIFICATION</scope>
</reference>
<dbReference type="GO" id="GO:0009897">
    <property type="term" value="C:external side of plasma membrane"/>
    <property type="evidence" value="ECO:0007669"/>
    <property type="project" value="TreeGrafter"/>
</dbReference>
<proteinExistence type="predicted"/>
<dbReference type="InterPro" id="IPR017452">
    <property type="entry name" value="GPCR_Rhodpsn_7TM"/>
</dbReference>
<keyword evidence="6 12" id="KW-0472">Membrane</keyword>
<dbReference type="AlphaFoldDB" id="A0A8B9H335"/>
<evidence type="ECO:0000256" key="8">
    <source>
        <dbReference type="ARBA" id="ARBA00023170"/>
    </source>
</evidence>
<dbReference type="GO" id="GO:0019722">
    <property type="term" value="P:calcium-mediated signaling"/>
    <property type="evidence" value="ECO:0007669"/>
    <property type="project" value="TreeGrafter"/>
</dbReference>
<dbReference type="GO" id="GO:0016494">
    <property type="term" value="F:C-X-C chemokine receptor activity"/>
    <property type="evidence" value="ECO:0007669"/>
    <property type="project" value="InterPro"/>
</dbReference>
<evidence type="ECO:0000256" key="9">
    <source>
        <dbReference type="ARBA" id="ARBA00023180"/>
    </source>
</evidence>
<dbReference type="GO" id="GO:0019957">
    <property type="term" value="F:C-C chemokine binding"/>
    <property type="evidence" value="ECO:0007669"/>
    <property type="project" value="TreeGrafter"/>
</dbReference>
<feature type="transmembrane region" description="Helical" evidence="12">
    <location>
        <begin position="242"/>
        <end position="263"/>
    </location>
</feature>
<feature type="transmembrane region" description="Helical" evidence="12">
    <location>
        <begin position="114"/>
        <end position="138"/>
    </location>
</feature>
<dbReference type="GO" id="GO:0016493">
    <property type="term" value="F:C-C chemokine receptor activity"/>
    <property type="evidence" value="ECO:0007669"/>
    <property type="project" value="TreeGrafter"/>
</dbReference>
<feature type="transmembrane region" description="Helical" evidence="12">
    <location>
        <begin position="150"/>
        <end position="168"/>
    </location>
</feature>
<dbReference type="Gene3D" id="1.20.1070.10">
    <property type="entry name" value="Rhodopsin 7-helix transmembrane proteins"/>
    <property type="match status" value="1"/>
</dbReference>
<keyword evidence="10" id="KW-0807">Transducer</keyword>
<dbReference type="SUPFAM" id="SSF81321">
    <property type="entry name" value="Family A G protein-coupled receptor-like"/>
    <property type="match status" value="1"/>
</dbReference>
<keyword evidence="7" id="KW-1015">Disulfide bond</keyword>
<keyword evidence="2" id="KW-0765">Sulfation</keyword>
<keyword evidence="4 12" id="KW-1133">Transmembrane helix</keyword>
<feature type="region of interest" description="Disordered" evidence="11">
    <location>
        <begin position="342"/>
        <end position="364"/>
    </location>
</feature>
<protein>
    <submittedName>
        <fullName evidence="14">C-X-C chemokine receptor type 3-like</fullName>
    </submittedName>
    <submittedName>
        <fullName evidence="15">C-X-C motif chemokine receptor 3</fullName>
    </submittedName>
</protein>
<dbReference type="InterPro" id="IPR004070">
    <property type="entry name" value="Chemokine_CXCR3"/>
</dbReference>
<dbReference type="EMBL" id="JAICCE010000006">
    <property type="protein sequence ID" value="KAG9275987.1"/>
    <property type="molecule type" value="Genomic_DNA"/>
</dbReference>
<dbReference type="Proteomes" id="UP000694621">
    <property type="component" value="Unplaced"/>
</dbReference>
<dbReference type="GO" id="GO:0002685">
    <property type="term" value="P:regulation of leukocyte migration"/>
    <property type="evidence" value="ECO:0007669"/>
    <property type="project" value="InterPro"/>
</dbReference>
<dbReference type="PANTHER" id="PTHR10489">
    <property type="entry name" value="CELL ADHESION MOLECULE"/>
    <property type="match status" value="1"/>
</dbReference>
<evidence type="ECO:0000256" key="4">
    <source>
        <dbReference type="ARBA" id="ARBA00022989"/>
    </source>
</evidence>
<dbReference type="PRINTS" id="PR00237">
    <property type="entry name" value="GPCRRHODOPSN"/>
</dbReference>
<dbReference type="GO" id="GO:0006955">
    <property type="term" value="P:immune response"/>
    <property type="evidence" value="ECO:0007669"/>
    <property type="project" value="TreeGrafter"/>
</dbReference>
<keyword evidence="5" id="KW-0297">G-protein coupled receptor</keyword>
<dbReference type="Proteomes" id="UP000752171">
    <property type="component" value="Unassembled WGS sequence"/>
</dbReference>
<feature type="transmembrane region" description="Helical" evidence="12">
    <location>
        <begin position="75"/>
        <end position="94"/>
    </location>
</feature>